<dbReference type="GO" id="GO:0032259">
    <property type="term" value="P:methylation"/>
    <property type="evidence" value="ECO:0007669"/>
    <property type="project" value="UniProtKB-KW"/>
</dbReference>
<sequence>MAVIDSLVLKCAVKLEIFDVIHRHGRPISLPEIAAALPSSCFSQPTLRRFMRYLSHMRLVLDHDGDDEREPSFTLSPAAAAYLVKGSKLSLTSFVQILLDKNFLGALHALDLSVASGGDESAFELITGETVFSRAASDEVLSRMFNEGMAGSARITAQALANGAAEAFDGVRTVVDVGGGLGTVAREISRAFPWITCTVFDLPYVVKGCLETDGVNFLAGDMFAFVPRADAVLLMRILHDWGDEKALDVLRRCKEAIDQEKGKLIIVEIVVNEDELKDDEMHHARLASDILMMAYGGKERTEKEWRNLLLQAGFTRCNITRIMALQHVIEARP</sequence>
<evidence type="ECO:0000256" key="4">
    <source>
        <dbReference type="PIRSR" id="PIRSR005739-1"/>
    </source>
</evidence>
<dbReference type="Proteomes" id="UP000639772">
    <property type="component" value="Unassembled WGS sequence"/>
</dbReference>
<dbReference type="SUPFAM" id="SSF53335">
    <property type="entry name" value="S-adenosyl-L-methionine-dependent methyltransferases"/>
    <property type="match status" value="1"/>
</dbReference>
<dbReference type="InterPro" id="IPR036390">
    <property type="entry name" value="WH_DNA-bd_sf"/>
</dbReference>
<dbReference type="Gene3D" id="1.10.10.10">
    <property type="entry name" value="Winged helix-like DNA-binding domain superfamily/Winged helix DNA-binding domain"/>
    <property type="match status" value="1"/>
</dbReference>
<feature type="active site" description="Proton acceptor" evidence="4">
    <location>
        <position position="239"/>
    </location>
</feature>
<dbReference type="InterPro" id="IPR016461">
    <property type="entry name" value="COMT-like"/>
</dbReference>
<dbReference type="OrthoDB" id="757282at2759"/>
<dbReference type="Pfam" id="PF00891">
    <property type="entry name" value="Methyltransf_2"/>
    <property type="match status" value="1"/>
</dbReference>
<feature type="domain" description="O-methyltransferase C-terminal" evidence="5">
    <location>
        <begin position="110"/>
        <end position="314"/>
    </location>
</feature>
<reference evidence="7 8" key="1">
    <citation type="journal article" date="2020" name="Nat. Food">
        <title>A phased Vanilla planifolia genome enables genetic improvement of flavour and production.</title>
        <authorList>
            <person name="Hasing T."/>
            <person name="Tang H."/>
            <person name="Brym M."/>
            <person name="Khazi F."/>
            <person name="Huang T."/>
            <person name="Chambers A.H."/>
        </authorList>
    </citation>
    <scope>NUCLEOTIDE SEQUENCE [LARGE SCALE GENOMIC DNA]</scope>
    <source>
        <tissue evidence="7">Leaf</tissue>
    </source>
</reference>
<comment type="caution">
    <text evidence="7">The sequence shown here is derived from an EMBL/GenBank/DDBJ whole genome shotgun (WGS) entry which is preliminary data.</text>
</comment>
<evidence type="ECO:0000256" key="2">
    <source>
        <dbReference type="ARBA" id="ARBA00022679"/>
    </source>
</evidence>
<keyword evidence="2" id="KW-0808">Transferase</keyword>
<keyword evidence="3" id="KW-0949">S-adenosyl-L-methionine</keyword>
<feature type="domain" description="O-methyltransferase dimerisation" evidence="6">
    <location>
        <begin position="4"/>
        <end position="84"/>
    </location>
</feature>
<dbReference type="PIRSF" id="PIRSF005739">
    <property type="entry name" value="O-mtase"/>
    <property type="match status" value="1"/>
</dbReference>
<dbReference type="PANTHER" id="PTHR11746">
    <property type="entry name" value="O-METHYLTRANSFERASE"/>
    <property type="match status" value="1"/>
</dbReference>
<dbReference type="SUPFAM" id="SSF46785">
    <property type="entry name" value="Winged helix' DNA-binding domain"/>
    <property type="match status" value="1"/>
</dbReference>
<accession>A0A835R8V7</accession>
<dbReference type="Gene3D" id="3.40.50.150">
    <property type="entry name" value="Vaccinia Virus protein VP39"/>
    <property type="match status" value="1"/>
</dbReference>
<organism evidence="7 8">
    <name type="scientific">Vanilla planifolia</name>
    <name type="common">Vanilla</name>
    <dbReference type="NCBI Taxonomy" id="51239"/>
    <lineage>
        <taxon>Eukaryota</taxon>
        <taxon>Viridiplantae</taxon>
        <taxon>Streptophyta</taxon>
        <taxon>Embryophyta</taxon>
        <taxon>Tracheophyta</taxon>
        <taxon>Spermatophyta</taxon>
        <taxon>Magnoliopsida</taxon>
        <taxon>Liliopsida</taxon>
        <taxon>Asparagales</taxon>
        <taxon>Orchidaceae</taxon>
        <taxon>Vanilloideae</taxon>
        <taxon>Vanilleae</taxon>
        <taxon>Vanilla</taxon>
    </lineage>
</organism>
<evidence type="ECO:0000256" key="3">
    <source>
        <dbReference type="ARBA" id="ARBA00022691"/>
    </source>
</evidence>
<evidence type="ECO:0000259" key="5">
    <source>
        <dbReference type="Pfam" id="PF00891"/>
    </source>
</evidence>
<dbReference type="Pfam" id="PF08100">
    <property type="entry name" value="Dimerisation"/>
    <property type="match status" value="1"/>
</dbReference>
<evidence type="ECO:0000313" key="7">
    <source>
        <dbReference type="EMBL" id="KAG0486604.1"/>
    </source>
</evidence>
<name>A0A835R8V7_VANPL</name>
<dbReference type="GO" id="GO:0008171">
    <property type="term" value="F:O-methyltransferase activity"/>
    <property type="evidence" value="ECO:0007669"/>
    <property type="project" value="InterPro"/>
</dbReference>
<protein>
    <submittedName>
        <fullName evidence="7">Uncharacterized protein</fullName>
    </submittedName>
</protein>
<dbReference type="GO" id="GO:0046983">
    <property type="term" value="F:protein dimerization activity"/>
    <property type="evidence" value="ECO:0007669"/>
    <property type="project" value="InterPro"/>
</dbReference>
<dbReference type="InterPro" id="IPR036388">
    <property type="entry name" value="WH-like_DNA-bd_sf"/>
</dbReference>
<dbReference type="InterPro" id="IPR029063">
    <property type="entry name" value="SAM-dependent_MTases_sf"/>
</dbReference>
<dbReference type="PROSITE" id="PS51683">
    <property type="entry name" value="SAM_OMT_II"/>
    <property type="match status" value="1"/>
</dbReference>
<dbReference type="EMBL" id="JADCNM010000004">
    <property type="protein sequence ID" value="KAG0486604.1"/>
    <property type="molecule type" value="Genomic_DNA"/>
</dbReference>
<evidence type="ECO:0000256" key="1">
    <source>
        <dbReference type="ARBA" id="ARBA00022603"/>
    </source>
</evidence>
<dbReference type="InterPro" id="IPR012967">
    <property type="entry name" value="COMT_dimerisation"/>
</dbReference>
<gene>
    <name evidence="7" type="ORF">HPP92_008699</name>
</gene>
<evidence type="ECO:0000313" key="8">
    <source>
        <dbReference type="Proteomes" id="UP000639772"/>
    </source>
</evidence>
<dbReference type="AlphaFoldDB" id="A0A835R8V7"/>
<keyword evidence="1" id="KW-0489">Methyltransferase</keyword>
<proteinExistence type="predicted"/>
<dbReference type="InterPro" id="IPR001077">
    <property type="entry name" value="COMT_C"/>
</dbReference>
<evidence type="ECO:0000259" key="6">
    <source>
        <dbReference type="Pfam" id="PF08100"/>
    </source>
</evidence>